<protein>
    <recommendedName>
        <fullName evidence="3">TPX2 C-terminal domain-containing protein</fullName>
    </recommendedName>
</protein>
<evidence type="ECO:0000313" key="1">
    <source>
        <dbReference type="EMBL" id="CAG9328572.1"/>
    </source>
</evidence>
<evidence type="ECO:0000313" key="2">
    <source>
        <dbReference type="Proteomes" id="UP001162131"/>
    </source>
</evidence>
<evidence type="ECO:0008006" key="3">
    <source>
        <dbReference type="Google" id="ProtNLM"/>
    </source>
</evidence>
<comment type="caution">
    <text evidence="1">The sequence shown here is derived from an EMBL/GenBank/DDBJ whole genome shotgun (WGS) entry which is preliminary data.</text>
</comment>
<dbReference type="EMBL" id="CAJZBQ010000046">
    <property type="protein sequence ID" value="CAG9328572.1"/>
    <property type="molecule type" value="Genomic_DNA"/>
</dbReference>
<organism evidence="1 2">
    <name type="scientific">Blepharisma stoltei</name>
    <dbReference type="NCBI Taxonomy" id="1481888"/>
    <lineage>
        <taxon>Eukaryota</taxon>
        <taxon>Sar</taxon>
        <taxon>Alveolata</taxon>
        <taxon>Ciliophora</taxon>
        <taxon>Postciliodesmatophora</taxon>
        <taxon>Heterotrichea</taxon>
        <taxon>Heterotrichida</taxon>
        <taxon>Blepharismidae</taxon>
        <taxon>Blepharisma</taxon>
    </lineage>
</organism>
<dbReference type="Proteomes" id="UP001162131">
    <property type="component" value="Unassembled WGS sequence"/>
</dbReference>
<gene>
    <name evidence="1" type="ORF">BSTOLATCC_MIC46569</name>
</gene>
<accession>A0AAU9JS52</accession>
<dbReference type="AlphaFoldDB" id="A0AAU9JS52"/>
<keyword evidence="2" id="KW-1185">Reference proteome</keyword>
<reference evidence="1" key="1">
    <citation type="submission" date="2021-09" db="EMBL/GenBank/DDBJ databases">
        <authorList>
            <consortium name="AG Swart"/>
            <person name="Singh M."/>
            <person name="Singh A."/>
            <person name="Seah K."/>
            <person name="Emmerich C."/>
        </authorList>
    </citation>
    <scope>NUCLEOTIDE SEQUENCE</scope>
    <source>
        <strain evidence="1">ATCC30299</strain>
    </source>
</reference>
<sequence>MKSWIQSKDKIVFEKFIKAEDVRCEKKKMHEVSQRNKSNPALSLALNTKRVNDLISQVEDAWKHKEAVSYRKSKEKMLQKAEESLLLQIKLKKLLHEQSSKFIRKRRPSCPKIDPLPYLRKYREKLNRSVEEKLIRTPRKELSPIPNKIIQPTFMNIKIVPASISPSRSYRKEVNLKSSKQISNIN</sequence>
<proteinExistence type="predicted"/>
<name>A0AAU9JS52_9CILI</name>